<gene>
    <name evidence="1" type="ORF">FA95DRAFT_1002167</name>
</gene>
<name>A0ACB8R6Q1_9AGAM</name>
<dbReference type="Proteomes" id="UP000814033">
    <property type="component" value="Unassembled WGS sequence"/>
</dbReference>
<proteinExistence type="predicted"/>
<reference evidence="1" key="1">
    <citation type="submission" date="2021-02" db="EMBL/GenBank/DDBJ databases">
        <authorList>
            <consortium name="DOE Joint Genome Institute"/>
            <person name="Ahrendt S."/>
            <person name="Looney B.P."/>
            <person name="Miyauchi S."/>
            <person name="Morin E."/>
            <person name="Drula E."/>
            <person name="Courty P.E."/>
            <person name="Chicoki N."/>
            <person name="Fauchery L."/>
            <person name="Kohler A."/>
            <person name="Kuo A."/>
            <person name="Labutti K."/>
            <person name="Pangilinan J."/>
            <person name="Lipzen A."/>
            <person name="Riley R."/>
            <person name="Andreopoulos W."/>
            <person name="He G."/>
            <person name="Johnson J."/>
            <person name="Barry K.W."/>
            <person name="Grigoriev I.V."/>
            <person name="Nagy L."/>
            <person name="Hibbett D."/>
            <person name="Henrissat B."/>
            <person name="Matheny P.B."/>
            <person name="Labbe J."/>
            <person name="Martin F."/>
        </authorList>
    </citation>
    <scope>NUCLEOTIDE SEQUENCE</scope>
    <source>
        <strain evidence="1">FP105234-sp</strain>
    </source>
</reference>
<sequence>MGCLIPSSRRIGDSDDAIPLLDISQPPSPTEDPCCPNILLDGYLAHTFRPPDAERYLARFLKIPIHTLILKWDVEGWPHAVFMAHPSQAQAHPRTRAAQFHTMWLLDYAAGGVPGTVVPQRLWAGSDCDGVLQMPIFFVREDGSLGVPLTRACGGNLNTVRGINDEASLGGNIVTNLLVAWKGYKDWKRLLRIRDATVYRRPITLKTLLRQIGLFVDAFLGLCQEDPAPRSASRQWRIGGANGISRDEVVLIGVIHVAADCWMPILKVSRYIYSS</sequence>
<evidence type="ECO:0000313" key="1">
    <source>
        <dbReference type="EMBL" id="KAI0039635.1"/>
    </source>
</evidence>
<keyword evidence="2" id="KW-1185">Reference proteome</keyword>
<protein>
    <submittedName>
        <fullName evidence="1">Uncharacterized protein</fullName>
    </submittedName>
</protein>
<accession>A0ACB8R6Q1</accession>
<organism evidence="1 2">
    <name type="scientific">Auriscalpium vulgare</name>
    <dbReference type="NCBI Taxonomy" id="40419"/>
    <lineage>
        <taxon>Eukaryota</taxon>
        <taxon>Fungi</taxon>
        <taxon>Dikarya</taxon>
        <taxon>Basidiomycota</taxon>
        <taxon>Agaricomycotina</taxon>
        <taxon>Agaricomycetes</taxon>
        <taxon>Russulales</taxon>
        <taxon>Auriscalpiaceae</taxon>
        <taxon>Auriscalpium</taxon>
    </lineage>
</organism>
<reference evidence="1" key="2">
    <citation type="journal article" date="2022" name="New Phytol.">
        <title>Evolutionary transition to the ectomycorrhizal habit in the genomes of a hyperdiverse lineage of mushroom-forming fungi.</title>
        <authorList>
            <person name="Looney B."/>
            <person name="Miyauchi S."/>
            <person name="Morin E."/>
            <person name="Drula E."/>
            <person name="Courty P.E."/>
            <person name="Kohler A."/>
            <person name="Kuo A."/>
            <person name="LaButti K."/>
            <person name="Pangilinan J."/>
            <person name="Lipzen A."/>
            <person name="Riley R."/>
            <person name="Andreopoulos W."/>
            <person name="He G."/>
            <person name="Johnson J."/>
            <person name="Nolan M."/>
            <person name="Tritt A."/>
            <person name="Barry K.W."/>
            <person name="Grigoriev I.V."/>
            <person name="Nagy L.G."/>
            <person name="Hibbett D."/>
            <person name="Henrissat B."/>
            <person name="Matheny P.B."/>
            <person name="Labbe J."/>
            <person name="Martin F.M."/>
        </authorList>
    </citation>
    <scope>NUCLEOTIDE SEQUENCE</scope>
    <source>
        <strain evidence="1">FP105234-sp</strain>
    </source>
</reference>
<comment type="caution">
    <text evidence="1">The sequence shown here is derived from an EMBL/GenBank/DDBJ whole genome shotgun (WGS) entry which is preliminary data.</text>
</comment>
<dbReference type="EMBL" id="MU276280">
    <property type="protein sequence ID" value="KAI0039635.1"/>
    <property type="molecule type" value="Genomic_DNA"/>
</dbReference>
<evidence type="ECO:0000313" key="2">
    <source>
        <dbReference type="Proteomes" id="UP000814033"/>
    </source>
</evidence>